<feature type="compositionally biased region" description="Basic and acidic residues" evidence="1">
    <location>
        <begin position="1"/>
        <end position="13"/>
    </location>
</feature>
<gene>
    <name evidence="2" type="ORF">AM587_10001841</name>
</gene>
<protein>
    <submittedName>
        <fullName evidence="2">Uncharacterized protein</fullName>
    </submittedName>
</protein>
<feature type="region of interest" description="Disordered" evidence="1">
    <location>
        <begin position="255"/>
        <end position="308"/>
    </location>
</feature>
<feature type="compositionally biased region" description="Gly residues" evidence="1">
    <location>
        <begin position="189"/>
        <end position="198"/>
    </location>
</feature>
<evidence type="ECO:0000256" key="1">
    <source>
        <dbReference type="SAM" id="MobiDB-lite"/>
    </source>
</evidence>
<dbReference type="OrthoDB" id="122875at2759"/>
<dbReference type="PANTHER" id="PTHR37069:SF2">
    <property type="entry name" value="PIGGYBAC TRANSPOSABLE ELEMENT-DERIVED PROTEIN DOMAIN-CONTAINING PROTEIN"/>
    <property type="match status" value="1"/>
</dbReference>
<accession>A0A0W8CAA8</accession>
<feature type="region of interest" description="Disordered" evidence="1">
    <location>
        <begin position="184"/>
        <end position="223"/>
    </location>
</feature>
<evidence type="ECO:0000313" key="3">
    <source>
        <dbReference type="Proteomes" id="UP000052943"/>
    </source>
</evidence>
<evidence type="ECO:0000313" key="2">
    <source>
        <dbReference type="EMBL" id="KUF81029.1"/>
    </source>
</evidence>
<sequence length="308" mass="30802">MPRSEKHDSDDAGNRASKRRRVGTDAASVRGDGCGDVMLFKEAWRALRGAGWTAKPPPRRSLDTRYKYVRPGGNPAGAEDVDYVLGEGGVVAEYVKSVAVHGRVGAAAAVCPGGDGIGDDETAGFRDGVESEGNGGTGLSEYCGGGEAGGDGVCGSGVRGSGDGVGNSAVGDYGDGDSAGCDGDDTVGLRGGEGGRGDAGSVCVGGDDDERGSGEGAIRDSVRVDEAHRCGGRSGFESLDAAGVAMQDAVVVNAQQQVEGSGRGGVQGRGRGRGTTAVEPAGRGQGQGRGRGRDSGRGRGEERGRGRP</sequence>
<organism evidence="2 3">
    <name type="scientific">Phytophthora nicotianae</name>
    <name type="common">Potato buckeye rot agent</name>
    <name type="synonym">Phytophthora parasitica</name>
    <dbReference type="NCBI Taxonomy" id="4792"/>
    <lineage>
        <taxon>Eukaryota</taxon>
        <taxon>Sar</taxon>
        <taxon>Stramenopiles</taxon>
        <taxon>Oomycota</taxon>
        <taxon>Peronosporomycetes</taxon>
        <taxon>Peronosporales</taxon>
        <taxon>Peronosporaceae</taxon>
        <taxon>Phytophthora</taxon>
    </lineage>
</organism>
<feature type="compositionally biased region" description="Basic and acidic residues" evidence="1">
    <location>
        <begin position="211"/>
        <end position="223"/>
    </location>
</feature>
<reference evidence="2 3" key="1">
    <citation type="submission" date="2015-11" db="EMBL/GenBank/DDBJ databases">
        <title>Genomes and virulence difference between two physiological races of Phytophthora nicotianae.</title>
        <authorList>
            <person name="Liu H."/>
            <person name="Ma X."/>
            <person name="Yu H."/>
            <person name="Fang D."/>
            <person name="Li Y."/>
            <person name="Wang X."/>
            <person name="Wang W."/>
            <person name="Dong Y."/>
            <person name="Xiao B."/>
        </authorList>
    </citation>
    <scope>NUCLEOTIDE SEQUENCE [LARGE SCALE GENOMIC DNA]</scope>
    <source>
        <strain evidence="3">race 0</strain>
    </source>
</reference>
<dbReference type="EMBL" id="LNFO01004403">
    <property type="protein sequence ID" value="KUF81029.1"/>
    <property type="molecule type" value="Genomic_DNA"/>
</dbReference>
<proteinExistence type="predicted"/>
<name>A0A0W8CAA8_PHYNI</name>
<dbReference type="AlphaFoldDB" id="A0A0W8CAA8"/>
<feature type="region of interest" description="Disordered" evidence="1">
    <location>
        <begin position="1"/>
        <end position="31"/>
    </location>
</feature>
<dbReference type="PANTHER" id="PTHR37069">
    <property type="entry name" value="DDE_TNP_1_7 DOMAIN-CONTAINING PROTEIN"/>
    <property type="match status" value="1"/>
</dbReference>
<comment type="caution">
    <text evidence="2">The sequence shown here is derived from an EMBL/GenBank/DDBJ whole genome shotgun (WGS) entry which is preliminary data.</text>
</comment>
<dbReference type="Proteomes" id="UP000052943">
    <property type="component" value="Unassembled WGS sequence"/>
</dbReference>
<feature type="compositionally biased region" description="Basic and acidic residues" evidence="1">
    <location>
        <begin position="291"/>
        <end position="308"/>
    </location>
</feature>